<keyword evidence="3" id="KW-1185">Reference proteome</keyword>
<gene>
    <name evidence="2" type="ORF">EIP91_004717</name>
</gene>
<accession>A0A4R0RNQ1</accession>
<proteinExistence type="predicted"/>
<feature type="region of interest" description="Disordered" evidence="1">
    <location>
        <begin position="563"/>
        <end position="597"/>
    </location>
</feature>
<dbReference type="OrthoDB" id="3265815at2759"/>
<sequence length="617" mass="66802">MDSLNENRNVMPDPAGIAGGRIRYEQEGEAIDQLSRTAHPVATSIDPSVPGSVPSLHLPPQRECSVSTAFHAELLAENSKPDVVLVSSDNVIFYAHTYLLLSLSDNSFNGLLGVEAIGMARGIVIGPHWVVGVPTGSILFNVIIHTIYNISCKQFEPSLEVLLQAVASLKTYGISIDLAVGRDMPLYNHIVAEMPQSPIDVFLVAAENDLDTLAVAASAHLLSLSLPDITDEMADRMGPLYLKRLVSLHSERTGYLKQLLADVPKPHEDTANCGPAEQRKLSRAWALAASGLMWDIRSDLPPGVLRSTLVPLEQQLNCEQCKTSLVTRIHHLVLDWSTKAKVQPDPSLDDANWHFLGKGLWDPFGTGVADASRRQPEFCMNFAQPSATAVYHRRQWACHAVMQSLYSSTQGNPLHKALMPAVPTFYTCSDDRLAQGGVIFVTVSEADIFNDSPATGRRVSSVTDEDLDAASSPETISLDVAPVAPSQRAVRPTLQTVDIAGPVSLSPSPLHSTPFDVSGPRFEHPFPETAPDSKTYQGAASPAFSGLVPPSVVKAVSPTYHKLRTEDPPVPPSLANKRRWSSASVSGVSSQPNNDEKVFERGGTYYAGEEPLYFGLQ</sequence>
<organism evidence="2 3">
    <name type="scientific">Steccherinum ochraceum</name>
    <dbReference type="NCBI Taxonomy" id="92696"/>
    <lineage>
        <taxon>Eukaryota</taxon>
        <taxon>Fungi</taxon>
        <taxon>Dikarya</taxon>
        <taxon>Basidiomycota</taxon>
        <taxon>Agaricomycotina</taxon>
        <taxon>Agaricomycetes</taxon>
        <taxon>Polyporales</taxon>
        <taxon>Steccherinaceae</taxon>
        <taxon>Steccherinum</taxon>
    </lineage>
</organism>
<evidence type="ECO:0000313" key="2">
    <source>
        <dbReference type="EMBL" id="TCD63984.1"/>
    </source>
</evidence>
<feature type="compositionally biased region" description="Low complexity" evidence="1">
    <location>
        <begin position="581"/>
        <end position="590"/>
    </location>
</feature>
<feature type="region of interest" description="Disordered" evidence="1">
    <location>
        <begin position="452"/>
        <end position="474"/>
    </location>
</feature>
<protein>
    <recommendedName>
        <fullName evidence="4">BTB domain-containing protein</fullName>
    </recommendedName>
</protein>
<comment type="caution">
    <text evidence="2">The sequence shown here is derived from an EMBL/GenBank/DDBJ whole genome shotgun (WGS) entry which is preliminary data.</text>
</comment>
<dbReference type="Proteomes" id="UP000292702">
    <property type="component" value="Unassembled WGS sequence"/>
</dbReference>
<evidence type="ECO:0000256" key="1">
    <source>
        <dbReference type="SAM" id="MobiDB-lite"/>
    </source>
</evidence>
<evidence type="ECO:0000313" key="3">
    <source>
        <dbReference type="Proteomes" id="UP000292702"/>
    </source>
</evidence>
<reference evidence="2 3" key="1">
    <citation type="submission" date="2018-11" db="EMBL/GenBank/DDBJ databases">
        <title>Genome assembly of Steccherinum ochraceum LE-BIN_3174, the white-rot fungus of the Steccherinaceae family (The Residual Polyporoid clade, Polyporales, Basidiomycota).</title>
        <authorList>
            <person name="Fedorova T.V."/>
            <person name="Glazunova O.A."/>
            <person name="Landesman E.O."/>
            <person name="Moiseenko K.V."/>
            <person name="Psurtseva N.V."/>
            <person name="Savinova O.S."/>
            <person name="Shakhova N.V."/>
            <person name="Tyazhelova T.V."/>
            <person name="Vasina D.V."/>
        </authorList>
    </citation>
    <scope>NUCLEOTIDE SEQUENCE [LARGE SCALE GENOMIC DNA]</scope>
    <source>
        <strain evidence="2 3">LE-BIN_3174</strain>
    </source>
</reference>
<evidence type="ECO:0008006" key="4">
    <source>
        <dbReference type="Google" id="ProtNLM"/>
    </source>
</evidence>
<dbReference type="EMBL" id="RWJN01000263">
    <property type="protein sequence ID" value="TCD63984.1"/>
    <property type="molecule type" value="Genomic_DNA"/>
</dbReference>
<dbReference type="STRING" id="92696.A0A4R0RNQ1"/>
<dbReference type="AlphaFoldDB" id="A0A4R0RNQ1"/>
<name>A0A4R0RNQ1_9APHY</name>